<dbReference type="InterPro" id="IPR006311">
    <property type="entry name" value="TAT_signal"/>
</dbReference>
<feature type="chain" id="PRO_5045584730" evidence="2">
    <location>
        <begin position="27"/>
        <end position="217"/>
    </location>
</feature>
<proteinExistence type="predicted"/>
<keyword evidence="2" id="KW-0732">Signal</keyword>
<dbReference type="PROSITE" id="PS51318">
    <property type="entry name" value="TAT"/>
    <property type="match status" value="1"/>
</dbReference>
<name>A0ABZ0PGF6_9PROT</name>
<evidence type="ECO:0000313" key="4">
    <source>
        <dbReference type="Proteomes" id="UP001305521"/>
    </source>
</evidence>
<keyword evidence="4" id="KW-1185">Reference proteome</keyword>
<sequence>MTPLKSPLARRLLAGVAALSALAACAGTPAPTVTAAAPAAAPAVAAAAPAPAAPATPAARTAAAAPASSAASRQSCLQPAEKAAFDIRALQSQLLVAALACGQHDQYNAFVRKNQSELATAFRNLGAYFRRTEGAQHQRQLDQYITELANSQSRISIDRGSFFCREQGPLFAAAMAANGPSELSQVSVTRQVHQSLTAQACPAAPASPQRASSRPAR</sequence>
<gene>
    <name evidence="3" type="ORF">R9Z33_22365</name>
</gene>
<feature type="region of interest" description="Disordered" evidence="1">
    <location>
        <begin position="198"/>
        <end position="217"/>
    </location>
</feature>
<protein>
    <submittedName>
        <fullName evidence="3">Uncharacterized protein</fullName>
    </submittedName>
</protein>
<dbReference type="Proteomes" id="UP001305521">
    <property type="component" value="Chromosome"/>
</dbReference>
<dbReference type="EMBL" id="CP137852">
    <property type="protein sequence ID" value="WPB84824.1"/>
    <property type="molecule type" value="Genomic_DNA"/>
</dbReference>
<reference evidence="3 4" key="1">
    <citation type="submission" date="2023-11" db="EMBL/GenBank/DDBJ databases">
        <title>Arctic aerobic anoxygenic photoheterotroph Sediminicoccus rosea KRV36 adapts its photosynthesis to long days of polar summer.</title>
        <authorList>
            <person name="Tomasch J."/>
            <person name="Kopejtka K."/>
            <person name="Bily T."/>
            <person name="Gardiner A.T."/>
            <person name="Gardian Z."/>
            <person name="Shivaramu S."/>
            <person name="Koblizek M."/>
            <person name="Engelhardt F."/>
            <person name="Kaftan D."/>
        </authorList>
    </citation>
    <scope>NUCLEOTIDE SEQUENCE [LARGE SCALE GENOMIC DNA]</scope>
    <source>
        <strain evidence="3 4">R-30</strain>
    </source>
</reference>
<evidence type="ECO:0000313" key="3">
    <source>
        <dbReference type="EMBL" id="WPB84824.1"/>
    </source>
</evidence>
<evidence type="ECO:0000256" key="1">
    <source>
        <dbReference type="SAM" id="MobiDB-lite"/>
    </source>
</evidence>
<dbReference type="RefSeq" id="WP_318648787.1">
    <property type="nucleotide sequence ID" value="NZ_CP137852.1"/>
</dbReference>
<feature type="signal peptide" evidence="2">
    <location>
        <begin position="1"/>
        <end position="26"/>
    </location>
</feature>
<evidence type="ECO:0000256" key="2">
    <source>
        <dbReference type="SAM" id="SignalP"/>
    </source>
</evidence>
<dbReference type="PROSITE" id="PS51257">
    <property type="entry name" value="PROKAR_LIPOPROTEIN"/>
    <property type="match status" value="1"/>
</dbReference>
<accession>A0ABZ0PGF6</accession>
<organism evidence="3 4">
    <name type="scientific">Sediminicoccus rosea</name>
    <dbReference type="NCBI Taxonomy" id="1225128"/>
    <lineage>
        <taxon>Bacteria</taxon>
        <taxon>Pseudomonadati</taxon>
        <taxon>Pseudomonadota</taxon>
        <taxon>Alphaproteobacteria</taxon>
        <taxon>Acetobacterales</taxon>
        <taxon>Roseomonadaceae</taxon>
        <taxon>Sediminicoccus</taxon>
    </lineage>
</organism>